<dbReference type="PANTHER" id="PTHR32309:SF31">
    <property type="entry name" value="CAPSULAR EXOPOLYSACCHARIDE FAMILY"/>
    <property type="match status" value="1"/>
</dbReference>
<feature type="compositionally biased region" description="Pro residues" evidence="1">
    <location>
        <begin position="1"/>
        <end position="13"/>
    </location>
</feature>
<feature type="compositionally biased region" description="Low complexity" evidence="1">
    <location>
        <begin position="193"/>
        <end position="211"/>
    </location>
</feature>
<feature type="transmembrane region" description="Helical" evidence="2">
    <location>
        <begin position="252"/>
        <end position="274"/>
    </location>
</feature>
<dbReference type="RefSeq" id="WP_047224234.1">
    <property type="nucleotide sequence ID" value="NZ_JWIO01000033.1"/>
</dbReference>
<protein>
    <recommendedName>
        <fullName evidence="5">Chain length determinant protein</fullName>
    </recommendedName>
</protein>
<evidence type="ECO:0000256" key="1">
    <source>
        <dbReference type="SAM" id="MobiDB-lite"/>
    </source>
</evidence>
<keyword evidence="2" id="KW-0812">Transmembrane</keyword>
<keyword evidence="2" id="KW-0472">Membrane</keyword>
<dbReference type="Proteomes" id="UP000035425">
    <property type="component" value="Unassembled WGS sequence"/>
</dbReference>
<dbReference type="InterPro" id="IPR050445">
    <property type="entry name" value="Bact_polysacc_biosynth/exp"/>
</dbReference>
<evidence type="ECO:0008006" key="5">
    <source>
        <dbReference type="Google" id="ProtNLM"/>
    </source>
</evidence>
<comment type="caution">
    <text evidence="3">The sequence shown here is derived from an EMBL/GenBank/DDBJ whole genome shotgun (WGS) entry which is preliminary data.</text>
</comment>
<feature type="compositionally biased region" description="Polar residues" evidence="1">
    <location>
        <begin position="295"/>
        <end position="304"/>
    </location>
</feature>
<dbReference type="PANTHER" id="PTHR32309">
    <property type="entry name" value="TYROSINE-PROTEIN KINASE"/>
    <property type="match status" value="1"/>
</dbReference>
<accession>A0ABR5F129</accession>
<reference evidence="3 4" key="1">
    <citation type="submission" date="2014-12" db="EMBL/GenBank/DDBJ databases">
        <title>Frankia sp. BMG5.1 draft genome.</title>
        <authorList>
            <person name="Gtari M."/>
            <person name="Ghodhbane-Gtari F."/>
            <person name="Nouioui I."/>
            <person name="Ktari A."/>
            <person name="Hezbri K."/>
            <person name="Mimouni W."/>
            <person name="Sbissi I."/>
            <person name="Ayari A."/>
            <person name="Yamanaka T."/>
            <person name="Normand P."/>
            <person name="Tisa L.S."/>
            <person name="Boudabous A."/>
        </authorList>
    </citation>
    <scope>NUCLEOTIDE SEQUENCE [LARGE SCALE GENOMIC DNA]</scope>
    <source>
        <strain evidence="3 4">BMG5.1</strain>
    </source>
</reference>
<dbReference type="EMBL" id="JWIO01000033">
    <property type="protein sequence ID" value="KLL10410.1"/>
    <property type="molecule type" value="Genomic_DNA"/>
</dbReference>
<evidence type="ECO:0000313" key="3">
    <source>
        <dbReference type="EMBL" id="KLL10410.1"/>
    </source>
</evidence>
<evidence type="ECO:0000313" key="4">
    <source>
        <dbReference type="Proteomes" id="UP000035425"/>
    </source>
</evidence>
<feature type="compositionally biased region" description="Low complexity" evidence="1">
    <location>
        <begin position="314"/>
        <end position="338"/>
    </location>
</feature>
<feature type="region of interest" description="Disordered" evidence="1">
    <location>
        <begin position="283"/>
        <end position="361"/>
    </location>
</feature>
<proteinExistence type="predicted"/>
<feature type="transmembrane region" description="Helical" evidence="2">
    <location>
        <begin position="41"/>
        <end position="60"/>
    </location>
</feature>
<feature type="region of interest" description="Disordered" evidence="1">
    <location>
        <begin position="1"/>
        <end position="26"/>
    </location>
</feature>
<keyword evidence="4" id="KW-1185">Reference proteome</keyword>
<name>A0ABR5F129_9ACTN</name>
<evidence type="ECO:0000256" key="2">
    <source>
        <dbReference type="SAM" id="Phobius"/>
    </source>
</evidence>
<keyword evidence="2" id="KW-1133">Transmembrane helix</keyword>
<organism evidence="3 4">
    <name type="scientific">Protofrankia coriariae</name>
    <dbReference type="NCBI Taxonomy" id="1562887"/>
    <lineage>
        <taxon>Bacteria</taxon>
        <taxon>Bacillati</taxon>
        <taxon>Actinomycetota</taxon>
        <taxon>Actinomycetes</taxon>
        <taxon>Frankiales</taxon>
        <taxon>Frankiaceae</taxon>
        <taxon>Protofrankia</taxon>
    </lineage>
</organism>
<sequence length="361" mass="36629">MEPPTERPTPSSPAPWRDGPARGWDDERPAGDLRALRAHRLLVTLVTLAALGGGLLALALRPTTYHARADVLVTPLAQDDDSLLGLPLVRDLGDPIRTIQTAAAAADNRDIAQVAATRLGAPWTAERVQRTVDVAPKGQTNILEVVASASVARTAADVANTYAHSLIDTRQATLRRLADSSARAAQARLDALRSQPGGAGQQSGDAAGQQSVTAAGLEQRLVELGQVRDSGDPTMSLLQDAAVPRSAAGAPAWLVLTISTLAGLVLGAAAAITAERLARARRGRQGSAWDDGSARTVSAGTTSAGVMPAGTGSAGTVPAADTAAADGASPSPGPQASTVDTQAGVAPTVRALDGQPTGPAR</sequence>
<feature type="region of interest" description="Disordered" evidence="1">
    <location>
        <begin position="193"/>
        <end position="212"/>
    </location>
</feature>
<gene>
    <name evidence="3" type="ORF">FrCorBMG51_18075</name>
</gene>